<evidence type="ECO:0000313" key="6">
    <source>
        <dbReference type="Proteomes" id="UP000434957"/>
    </source>
</evidence>
<feature type="compositionally biased region" description="Low complexity" evidence="1">
    <location>
        <begin position="56"/>
        <end position="65"/>
    </location>
</feature>
<evidence type="ECO:0000313" key="5">
    <source>
        <dbReference type="Proteomes" id="UP000429607"/>
    </source>
</evidence>
<sequence length="297" mass="32674">METLSAEEKQRLRNKSEANPALTVDKLATWVELDMDKIVDKEAIKAFLAPEPKPAPKSVFKSKPASKPKPAPKSASKPRAKSASESASPHEDENSEYEESEHESSVDNSSESSFQDEDDVETSRAAELTKTVPRSRGKRSAATSISASPQPLKKTKELPQRVDGLEAALVSTQAALASTQAELSKTKAELAKSNMVTSKTLKTTTKVLMDKMEEVMEGALLKWTNHNTKEICARVTKLESRMEKLETSVGELKKSQSNTSQISPTAKARASEPKNSKSSRQKPRKSRLIQETQDDEY</sequence>
<name>A0A6A3ML67_9STRA</name>
<dbReference type="AlphaFoldDB" id="A0A6A3ML67"/>
<feature type="compositionally biased region" description="Basic residues" evidence="1">
    <location>
        <begin position="277"/>
        <end position="287"/>
    </location>
</feature>
<protein>
    <submittedName>
        <fullName evidence="3">Uncharacterized protein</fullName>
    </submittedName>
</protein>
<organism evidence="3 7">
    <name type="scientific">Phytophthora rubi</name>
    <dbReference type="NCBI Taxonomy" id="129364"/>
    <lineage>
        <taxon>Eukaryota</taxon>
        <taxon>Sar</taxon>
        <taxon>Stramenopiles</taxon>
        <taxon>Oomycota</taxon>
        <taxon>Peronosporomycetes</taxon>
        <taxon>Peronosporales</taxon>
        <taxon>Peronosporaceae</taxon>
        <taxon>Phytophthora</taxon>
    </lineage>
</organism>
<accession>A0A6A3ML67</accession>
<dbReference type="EMBL" id="QXFT01000179">
    <property type="protein sequence ID" value="KAE9351866.1"/>
    <property type="molecule type" value="Genomic_DNA"/>
</dbReference>
<feature type="region of interest" description="Disordered" evidence="1">
    <location>
        <begin position="1"/>
        <end position="22"/>
    </location>
</feature>
<feature type="region of interest" description="Disordered" evidence="1">
    <location>
        <begin position="47"/>
        <end position="158"/>
    </location>
</feature>
<feature type="compositionally biased region" description="Low complexity" evidence="1">
    <location>
        <begin position="72"/>
        <end position="87"/>
    </location>
</feature>
<evidence type="ECO:0000313" key="2">
    <source>
        <dbReference type="EMBL" id="KAE9031442.1"/>
    </source>
</evidence>
<evidence type="ECO:0000313" key="3">
    <source>
        <dbReference type="EMBL" id="KAE9032161.1"/>
    </source>
</evidence>
<feature type="compositionally biased region" description="Basic and acidic residues" evidence="1">
    <location>
        <begin position="244"/>
        <end position="254"/>
    </location>
</feature>
<dbReference type="Proteomes" id="UP000429607">
    <property type="component" value="Unassembled WGS sequence"/>
</dbReference>
<evidence type="ECO:0000313" key="4">
    <source>
        <dbReference type="EMBL" id="KAE9351866.1"/>
    </source>
</evidence>
<keyword evidence="6" id="KW-1185">Reference proteome</keyword>
<dbReference type="EMBL" id="QXFV01000665">
    <property type="protein sequence ID" value="KAE9031442.1"/>
    <property type="molecule type" value="Genomic_DNA"/>
</dbReference>
<evidence type="ECO:0000256" key="1">
    <source>
        <dbReference type="SAM" id="MobiDB-lite"/>
    </source>
</evidence>
<evidence type="ECO:0000313" key="7">
    <source>
        <dbReference type="Proteomes" id="UP000435112"/>
    </source>
</evidence>
<proteinExistence type="predicted"/>
<gene>
    <name evidence="2" type="ORF">PR001_g11013</name>
    <name evidence="3" type="ORF">PR002_g9331</name>
    <name evidence="4" type="ORF">PR003_g4679</name>
</gene>
<dbReference type="EMBL" id="QXFU01000495">
    <property type="protein sequence ID" value="KAE9032161.1"/>
    <property type="molecule type" value="Genomic_DNA"/>
</dbReference>
<reference evidence="5 7" key="1">
    <citation type="submission" date="2018-09" db="EMBL/GenBank/DDBJ databases">
        <title>Genomic investigation of the strawberry pathogen Phytophthora fragariae indicates pathogenicity is determined by transcriptional variation in three key races.</title>
        <authorList>
            <person name="Adams T.M."/>
            <person name="Armitage A.D."/>
            <person name="Sobczyk M.K."/>
            <person name="Bates H.J."/>
            <person name="Dunwell J.M."/>
            <person name="Nellist C.F."/>
            <person name="Harrison R.J."/>
        </authorList>
    </citation>
    <scope>NUCLEOTIDE SEQUENCE [LARGE SCALE GENOMIC DNA]</scope>
    <source>
        <strain evidence="2 5">SCRP249</strain>
        <strain evidence="3 7">SCRP324</strain>
        <strain evidence="4 6">SCRP333</strain>
    </source>
</reference>
<dbReference type="OrthoDB" id="10622476at2759"/>
<comment type="caution">
    <text evidence="3">The sequence shown here is derived from an EMBL/GenBank/DDBJ whole genome shotgun (WGS) entry which is preliminary data.</text>
</comment>
<feature type="compositionally biased region" description="Basic and acidic residues" evidence="1">
    <location>
        <begin position="1"/>
        <end position="16"/>
    </location>
</feature>
<feature type="compositionally biased region" description="Polar residues" evidence="1">
    <location>
        <begin position="255"/>
        <end position="264"/>
    </location>
</feature>
<dbReference type="Proteomes" id="UP000435112">
    <property type="component" value="Unassembled WGS sequence"/>
</dbReference>
<dbReference type="Proteomes" id="UP000434957">
    <property type="component" value="Unassembled WGS sequence"/>
</dbReference>
<feature type="region of interest" description="Disordered" evidence="1">
    <location>
        <begin position="244"/>
        <end position="297"/>
    </location>
</feature>